<proteinExistence type="predicted"/>
<reference evidence="3 4" key="1">
    <citation type="submission" date="2022-12" db="EMBL/GenBank/DDBJ databases">
        <title>Genome Sequence of Deinococcus aquaticus Type Strain PB314.</title>
        <authorList>
            <person name="Albert C."/>
            <person name="Hill J."/>
            <person name="Boren L."/>
            <person name="Scholz-Ng S."/>
            <person name="Fatema N."/>
            <person name="Grosso R."/>
            <person name="Soboslay E."/>
            <person name="Tuohy J."/>
        </authorList>
    </citation>
    <scope>NUCLEOTIDE SEQUENCE [LARGE SCALE GENOMIC DNA]</scope>
    <source>
        <strain evidence="3 4">PB-314</strain>
        <plasmid evidence="3 4">pDATS01</plasmid>
    </source>
</reference>
<feature type="transmembrane region" description="Helical" evidence="2">
    <location>
        <begin position="351"/>
        <end position="370"/>
    </location>
</feature>
<feature type="transmembrane region" description="Helical" evidence="2">
    <location>
        <begin position="200"/>
        <end position="216"/>
    </location>
</feature>
<feature type="transmembrane region" description="Helical" evidence="2">
    <location>
        <begin position="251"/>
        <end position="273"/>
    </location>
</feature>
<keyword evidence="2" id="KW-0472">Membrane</keyword>
<name>A0ABY7V558_9DEIO</name>
<dbReference type="RefSeq" id="WP_273991122.1">
    <property type="nucleotide sequence ID" value="NZ_BAABQT010000008.1"/>
</dbReference>
<keyword evidence="3" id="KW-0614">Plasmid</keyword>
<geneLocation type="plasmid" evidence="3 4">
    <name>pDATS01</name>
</geneLocation>
<keyword evidence="2" id="KW-1133">Transmembrane helix</keyword>
<feature type="transmembrane region" description="Helical" evidence="2">
    <location>
        <begin position="167"/>
        <end position="188"/>
    </location>
</feature>
<feature type="transmembrane region" description="Helical" evidence="2">
    <location>
        <begin position="382"/>
        <end position="401"/>
    </location>
</feature>
<feature type="transmembrane region" description="Helical" evidence="2">
    <location>
        <begin position="222"/>
        <end position="239"/>
    </location>
</feature>
<feature type="transmembrane region" description="Helical" evidence="2">
    <location>
        <begin position="97"/>
        <end position="114"/>
    </location>
</feature>
<feature type="transmembrane region" description="Helical" evidence="2">
    <location>
        <begin position="126"/>
        <end position="147"/>
    </location>
</feature>
<sequence length="453" mass="50103">MRFTRDQVDFWGYAALFSLFLGTFSIFGTLNAVSPGAASGAMLLWLGVTWLGAGLTLLHLRRLPLPGTLLMLLGLMPYGYFAWLYLTGAPMVGAFSYFYKFSSLLLFPVVYLWCQRRSDARIEGTLMLLATVLAVRVLVAFAVPGLFPGRAGNGQAALWDDVTIYERIGPMARVFYPGVALQFFALIVSVERALTRQEGMRLEVARAALFLCALLFTLTRGFLLTAAALVALYVAVRWLTTHVSQRRRVRLLTGLTLLGLGGAVVIATTPAGMAVTRLAEQYAGQERFSLDGTNIDWRAEQAQLAFTLIQTPEQRWLGVGTNVTIPEDIKAPNPWETTGELHYSFHSVQWTFGYVGLNLLIWGGLALPLLSALRWRLRSPLALALLTTLAFIAVIGSYTIVFTNADWNFMLVTCGAFLLSRAQQAEQTHRWFRAPPPTRHSGPLPGTLLEPYD</sequence>
<dbReference type="EMBL" id="CP115166">
    <property type="protein sequence ID" value="WDA60343.1"/>
    <property type="molecule type" value="Genomic_DNA"/>
</dbReference>
<protein>
    <submittedName>
        <fullName evidence="3">Uncharacterized protein</fullName>
    </submittedName>
</protein>
<dbReference type="Proteomes" id="UP001217044">
    <property type="component" value="Plasmid pDATS01"/>
</dbReference>
<feature type="transmembrane region" description="Helical" evidence="2">
    <location>
        <begin position="12"/>
        <end position="30"/>
    </location>
</feature>
<organism evidence="3 4">
    <name type="scientific">Deinococcus aquaticus</name>
    <dbReference type="NCBI Taxonomy" id="328692"/>
    <lineage>
        <taxon>Bacteria</taxon>
        <taxon>Thermotogati</taxon>
        <taxon>Deinococcota</taxon>
        <taxon>Deinococci</taxon>
        <taxon>Deinococcales</taxon>
        <taxon>Deinococcaceae</taxon>
        <taxon>Deinococcus</taxon>
    </lineage>
</organism>
<keyword evidence="2" id="KW-0812">Transmembrane</keyword>
<evidence type="ECO:0000313" key="3">
    <source>
        <dbReference type="EMBL" id="WDA60343.1"/>
    </source>
</evidence>
<feature type="transmembrane region" description="Helical" evidence="2">
    <location>
        <begin position="67"/>
        <end position="85"/>
    </location>
</feature>
<evidence type="ECO:0000313" key="4">
    <source>
        <dbReference type="Proteomes" id="UP001217044"/>
    </source>
</evidence>
<evidence type="ECO:0000256" key="2">
    <source>
        <dbReference type="SAM" id="Phobius"/>
    </source>
</evidence>
<feature type="transmembrane region" description="Helical" evidence="2">
    <location>
        <begin position="42"/>
        <end position="60"/>
    </location>
</feature>
<evidence type="ECO:0000256" key="1">
    <source>
        <dbReference type="SAM" id="MobiDB-lite"/>
    </source>
</evidence>
<gene>
    <name evidence="3" type="ORF">M8445_15100</name>
</gene>
<feature type="region of interest" description="Disordered" evidence="1">
    <location>
        <begin position="433"/>
        <end position="453"/>
    </location>
</feature>
<accession>A0ABY7V558</accession>
<keyword evidence="4" id="KW-1185">Reference proteome</keyword>